<dbReference type="PRINTS" id="PR00139">
    <property type="entry name" value="ASNGLNASE"/>
</dbReference>
<dbReference type="InterPro" id="IPR036152">
    <property type="entry name" value="Asp/glu_Ase-like_sf"/>
</dbReference>
<dbReference type="PROSITE" id="PS51732">
    <property type="entry name" value="ASN_GLN_ASE_3"/>
    <property type="match status" value="1"/>
</dbReference>
<feature type="active site" description="O-isoaspartyl threonine intermediate" evidence="1">
    <location>
        <position position="11"/>
    </location>
</feature>
<organism evidence="4 5">
    <name type="scientific">Wenyingzhuangia fucanilytica</name>
    <dbReference type="NCBI Taxonomy" id="1790137"/>
    <lineage>
        <taxon>Bacteria</taxon>
        <taxon>Pseudomonadati</taxon>
        <taxon>Bacteroidota</taxon>
        <taxon>Flavobacteriia</taxon>
        <taxon>Flavobacteriales</taxon>
        <taxon>Flavobacteriaceae</taxon>
        <taxon>Wenyingzhuangia</taxon>
    </lineage>
</organism>
<dbReference type="SMART" id="SM00870">
    <property type="entry name" value="Asparaginase"/>
    <property type="match status" value="1"/>
</dbReference>
<dbReference type="PANTHER" id="PTHR11707">
    <property type="entry name" value="L-ASPARAGINASE"/>
    <property type="match status" value="1"/>
</dbReference>
<dbReference type="Pfam" id="PF17763">
    <property type="entry name" value="Asparaginase_C"/>
    <property type="match status" value="1"/>
</dbReference>
<dbReference type="OrthoDB" id="9788068at2"/>
<evidence type="ECO:0000313" key="5">
    <source>
        <dbReference type="Proteomes" id="UP000092967"/>
    </source>
</evidence>
<evidence type="ECO:0008006" key="6">
    <source>
        <dbReference type="Google" id="ProtNLM"/>
    </source>
</evidence>
<dbReference type="SFLD" id="SFLDS00057">
    <property type="entry name" value="Glutaminase/Asparaginase"/>
    <property type="match status" value="1"/>
</dbReference>
<dbReference type="PANTHER" id="PTHR11707:SF28">
    <property type="entry name" value="60 KDA LYSOPHOSPHOLIPASE"/>
    <property type="match status" value="1"/>
</dbReference>
<feature type="domain" description="L-asparaginase N-terminal" evidence="2">
    <location>
        <begin position="4"/>
        <end position="175"/>
    </location>
</feature>
<sequence length="317" mass="35242">MKTLVIYTGGTIGMVKDVTSGALKPGSIKGIEQFLLEEGLMTYCKVKSTNKALDSSNFNKKYYSELSTLIKENYSLYDAFLVLMGTDTMAYISALLSFCTSGLSKPILFTGGQKTLYEEGSDSVNNLKEAVLGLVENKFFNEVGVYFSEKWHRAVSVTKIHSKDFDAFKSTDNPNYSVNLNEEFGIITEVSANISILKITPFDEENVLFALLNDKNINAIILEIFGSGNIPDFSEELKQLFKHRINQGLKVVVTSQCMYGGLEIGRYETSLNISSLGFLNGGSMTKEAIVGKLMSLIEKKLNIQEFRLNFENSIRGE</sequence>
<evidence type="ECO:0000259" key="3">
    <source>
        <dbReference type="Pfam" id="PF17763"/>
    </source>
</evidence>
<evidence type="ECO:0000256" key="1">
    <source>
        <dbReference type="PIRSR" id="PIRSR001220-1"/>
    </source>
</evidence>
<dbReference type="Gene3D" id="3.40.50.40">
    <property type="match status" value="1"/>
</dbReference>
<dbReference type="SUPFAM" id="SSF53774">
    <property type="entry name" value="Glutaminase/Asparaginase"/>
    <property type="match status" value="1"/>
</dbReference>
<keyword evidence="5" id="KW-1185">Reference proteome</keyword>
<dbReference type="InterPro" id="IPR027474">
    <property type="entry name" value="L-asparaginase_N"/>
</dbReference>
<dbReference type="Proteomes" id="UP000092967">
    <property type="component" value="Chromosome"/>
</dbReference>
<dbReference type="InterPro" id="IPR040919">
    <property type="entry name" value="Asparaginase_C"/>
</dbReference>
<accession>A0A1B1Y7Y5</accession>
<dbReference type="PIRSF" id="PIRSF500176">
    <property type="entry name" value="L_ASNase"/>
    <property type="match status" value="1"/>
</dbReference>
<dbReference type="InterPro" id="IPR027473">
    <property type="entry name" value="L-asparaginase_C"/>
</dbReference>
<reference evidence="4 5" key="1">
    <citation type="submission" date="2016-02" db="EMBL/GenBank/DDBJ databases">
        <authorList>
            <person name="Wen L."/>
            <person name="He K."/>
            <person name="Yang H."/>
        </authorList>
    </citation>
    <scope>NUCLEOTIDE SEQUENCE [LARGE SCALE GENOMIC DNA]</scope>
    <source>
        <strain evidence="4 5">CZ1127</strain>
    </source>
</reference>
<gene>
    <name evidence="4" type="ORF">AXE80_11630</name>
</gene>
<dbReference type="AlphaFoldDB" id="A0A1B1Y7Y5"/>
<dbReference type="Pfam" id="PF00710">
    <property type="entry name" value="Asparaginase"/>
    <property type="match status" value="1"/>
</dbReference>
<dbReference type="STRING" id="1790137.AXE80_11630"/>
<evidence type="ECO:0000259" key="2">
    <source>
        <dbReference type="Pfam" id="PF00710"/>
    </source>
</evidence>
<dbReference type="PIRSF" id="PIRSF001220">
    <property type="entry name" value="L-ASNase_gatD"/>
    <property type="match status" value="1"/>
</dbReference>
<dbReference type="GO" id="GO:0004067">
    <property type="term" value="F:asparaginase activity"/>
    <property type="evidence" value="ECO:0007669"/>
    <property type="project" value="UniProtKB-UniRule"/>
</dbReference>
<proteinExistence type="predicted"/>
<evidence type="ECO:0000313" key="4">
    <source>
        <dbReference type="EMBL" id="ANW96893.1"/>
    </source>
</evidence>
<dbReference type="InterPro" id="IPR006034">
    <property type="entry name" value="Asparaginase/glutaminase-like"/>
</dbReference>
<dbReference type="EMBL" id="CP014224">
    <property type="protein sequence ID" value="ANW96893.1"/>
    <property type="molecule type" value="Genomic_DNA"/>
</dbReference>
<dbReference type="InterPro" id="IPR037152">
    <property type="entry name" value="L-asparaginase_N_sf"/>
</dbReference>
<feature type="domain" description="Asparaginase/glutaminase C-terminal" evidence="3">
    <location>
        <begin position="193"/>
        <end position="307"/>
    </location>
</feature>
<dbReference type="RefSeq" id="WP_068827513.1">
    <property type="nucleotide sequence ID" value="NZ_CP014224.1"/>
</dbReference>
<protein>
    <recommendedName>
        <fullName evidence="6">L-asparaginase 1</fullName>
    </recommendedName>
</protein>
<dbReference type="Gene3D" id="3.40.50.1170">
    <property type="entry name" value="L-asparaginase, N-terminal domain"/>
    <property type="match status" value="1"/>
</dbReference>
<name>A0A1B1Y7Y5_9FLAO</name>
<dbReference type="KEGG" id="wfu:AXE80_11630"/>